<evidence type="ECO:0000313" key="1">
    <source>
        <dbReference type="EMBL" id="KAF4640399.1"/>
    </source>
</evidence>
<dbReference type="Proteomes" id="UP000557509">
    <property type="component" value="Unassembled WGS sequence"/>
</dbReference>
<organism evidence="1 2">
    <name type="scientific">Toxoplasma gondii</name>
    <dbReference type="NCBI Taxonomy" id="5811"/>
    <lineage>
        <taxon>Eukaryota</taxon>
        <taxon>Sar</taxon>
        <taxon>Alveolata</taxon>
        <taxon>Apicomplexa</taxon>
        <taxon>Conoidasida</taxon>
        <taxon>Coccidia</taxon>
        <taxon>Eucoccidiorida</taxon>
        <taxon>Eimeriorina</taxon>
        <taxon>Sarcocystidae</taxon>
        <taxon>Toxoplasma</taxon>
    </lineage>
</organism>
<protein>
    <submittedName>
        <fullName evidence="1">Uncharacterized protein</fullName>
    </submittedName>
</protein>
<comment type="caution">
    <text evidence="1">The sequence shown here is derived from an EMBL/GenBank/DDBJ whole genome shotgun (WGS) entry which is preliminary data.</text>
</comment>
<gene>
    <name evidence="1" type="ORF">TGRH88_043250</name>
</gene>
<dbReference type="EMBL" id="JAAUHK010000195">
    <property type="protein sequence ID" value="KAF4640399.1"/>
    <property type="molecule type" value="Genomic_DNA"/>
</dbReference>
<proteinExistence type="predicted"/>
<accession>A0A7J6K0C5</accession>
<name>A0A7J6K0C5_TOXGO</name>
<keyword evidence="2" id="KW-1185">Reference proteome</keyword>
<evidence type="ECO:0000313" key="2">
    <source>
        <dbReference type="Proteomes" id="UP000557509"/>
    </source>
</evidence>
<reference evidence="1 2" key="1">
    <citation type="submission" date="2020-03" db="EMBL/GenBank/DDBJ databases">
        <title>Genome sequence of Toxoplasma gondii RH-88 strain.</title>
        <authorList>
            <person name="Lorenzi H.A."/>
            <person name="Venepally P."/>
            <person name="Rozenberg A."/>
            <person name="Sibley D."/>
        </authorList>
    </citation>
    <scope>NUCLEOTIDE SEQUENCE [LARGE SCALE GENOMIC DNA]</scope>
    <source>
        <strain evidence="1 2">RH-88</strain>
    </source>
</reference>
<sequence>MLRRPLFYGARRRCLKERQHFSGFVFRCSAISRRKISRSPVCRSISAFLVAASAACPASPHLPLDRAQRLPRHHESSWISFPHFPSRLVTRSVLHRRMRLVWSSRCSGRWAHVLAGTSARQESDASSQARF</sequence>
<dbReference type="AlphaFoldDB" id="A0A7J6K0C5"/>